<dbReference type="Gene3D" id="3.40.50.300">
    <property type="entry name" value="P-loop containing nucleotide triphosphate hydrolases"/>
    <property type="match status" value="1"/>
</dbReference>
<proteinExistence type="predicted"/>
<dbReference type="Gramene" id="LPERR10G00940.1">
    <property type="protein sequence ID" value="LPERR10G00940.1"/>
    <property type="gene ID" value="LPERR10G00940"/>
</dbReference>
<dbReference type="Proteomes" id="UP000032180">
    <property type="component" value="Chromosome 10"/>
</dbReference>
<reference evidence="6" key="3">
    <citation type="submission" date="2015-04" db="UniProtKB">
        <authorList>
            <consortium name="EnsemblPlants"/>
        </authorList>
    </citation>
    <scope>IDENTIFICATION</scope>
</reference>
<dbReference type="STRING" id="77586.A0A0D9XHH9"/>
<sequence length="698" mass="79752">MASESDSGSTAPRRLVGSISMQHSGCGWQWQYLIMVDDVWTIRAWEKIQSVLLENNRSSRIIVTTRIETVAKACSPTIGGHYIHQMQPLKFEDSKKLFISRTFVNKNCPQELEDVTNNILKRCGGLPLAIVSIASVLAGYTSAGSKDKWESIYKSIGSEMESNPTLEGMRQIVTLSYNHLSHELKSCMMYFSIFPEDYEVHKDRLLWRWIAEGLVQEKRGLSLMEVAESYMDELVNRNMIQLRVDFEYYWMAQLYRVHDMFLEVMVSKSLESNFVSLLGGQYATMSYDRIRRLSIQGDDDRLEIDAGLQEARKNNVTASSGIDGISDFGHIRSLSMFQHSGQKLLDQLGKFTLLRVLDLESFRGLTMAHMRYICRLYLLRFLSLKGTDVSEIPPQIEKLEHLQTLDVRRTSIPGLPETVKRLYGLERLQISYSGEANHMWRLPLGLKKMKALREVGFSVLGNDVQVARDVGELEHLQELVVYVDDIVFDEEVLDEFAKSLSKAYSLRRLIVGDVGYGKTLNFLDRLHAPPRLLRYLMIAGGIDRLPSWIKSLTYLVQFNMSWGKVVGDQLFDVLCELPSLKTISIHNYCYAGNDLVARARHRFPELINLRIASGSQFPNVVRFEKGSMGKLEALLVNFSDNDAKRMVGIQHLTCLKEVQLWGNKNNPALTGALKQLKSLNKRRLAESNNQFQIVVRYD</sequence>
<reference evidence="7" key="2">
    <citation type="submission" date="2013-12" db="EMBL/GenBank/DDBJ databases">
        <authorList>
            <person name="Yu Y."/>
            <person name="Lee S."/>
            <person name="de Baynast K."/>
            <person name="Wissotski M."/>
            <person name="Liu L."/>
            <person name="Talag J."/>
            <person name="Goicoechea J."/>
            <person name="Angelova A."/>
            <person name="Jetty R."/>
            <person name="Kudrna D."/>
            <person name="Golser W."/>
            <person name="Rivera L."/>
            <person name="Zhang J."/>
            <person name="Wing R."/>
        </authorList>
    </citation>
    <scope>NUCLEOTIDE SEQUENCE</scope>
</reference>
<evidence type="ECO:0000256" key="1">
    <source>
        <dbReference type="ARBA" id="ARBA00022737"/>
    </source>
</evidence>
<dbReference type="FunFam" id="1.10.10.10:FF:000322">
    <property type="entry name" value="Probable disease resistance protein At1g63360"/>
    <property type="match status" value="1"/>
</dbReference>
<dbReference type="GO" id="GO:0002758">
    <property type="term" value="P:innate immune response-activating signaling pathway"/>
    <property type="evidence" value="ECO:0007669"/>
    <property type="project" value="UniProtKB-ARBA"/>
</dbReference>
<dbReference type="Gene3D" id="1.10.10.10">
    <property type="entry name" value="Winged helix-like DNA-binding domain superfamily/Winged helix DNA-binding domain"/>
    <property type="match status" value="1"/>
</dbReference>
<dbReference type="Pfam" id="PF23598">
    <property type="entry name" value="LRR_14"/>
    <property type="match status" value="1"/>
</dbReference>
<organism evidence="6 7">
    <name type="scientific">Leersia perrieri</name>
    <dbReference type="NCBI Taxonomy" id="77586"/>
    <lineage>
        <taxon>Eukaryota</taxon>
        <taxon>Viridiplantae</taxon>
        <taxon>Streptophyta</taxon>
        <taxon>Embryophyta</taxon>
        <taxon>Tracheophyta</taxon>
        <taxon>Spermatophyta</taxon>
        <taxon>Magnoliopsida</taxon>
        <taxon>Liliopsida</taxon>
        <taxon>Poales</taxon>
        <taxon>Poaceae</taxon>
        <taxon>BOP clade</taxon>
        <taxon>Oryzoideae</taxon>
        <taxon>Oryzeae</taxon>
        <taxon>Oryzinae</taxon>
        <taxon>Leersia</taxon>
    </lineage>
</organism>
<protein>
    <submittedName>
        <fullName evidence="6">Uncharacterized protein</fullName>
    </submittedName>
</protein>
<dbReference type="Pfam" id="PF00931">
    <property type="entry name" value="NB-ARC"/>
    <property type="match status" value="1"/>
</dbReference>
<evidence type="ECO:0000259" key="4">
    <source>
        <dbReference type="Pfam" id="PF23559"/>
    </source>
</evidence>
<feature type="domain" description="Disease resistance R13L4/SHOC-2-like LRR" evidence="5">
    <location>
        <begin position="330"/>
        <end position="665"/>
    </location>
</feature>
<dbReference type="GO" id="GO:0009626">
    <property type="term" value="P:plant-type hypersensitive response"/>
    <property type="evidence" value="ECO:0007669"/>
    <property type="project" value="UniProtKB-ARBA"/>
</dbReference>
<evidence type="ECO:0000256" key="2">
    <source>
        <dbReference type="ARBA" id="ARBA00022821"/>
    </source>
</evidence>
<dbReference type="Gene3D" id="3.80.10.10">
    <property type="entry name" value="Ribonuclease Inhibitor"/>
    <property type="match status" value="1"/>
</dbReference>
<dbReference type="PANTHER" id="PTHR23155">
    <property type="entry name" value="DISEASE RESISTANCE PROTEIN RP"/>
    <property type="match status" value="1"/>
</dbReference>
<feature type="domain" description="NB-ARC" evidence="3">
    <location>
        <begin position="31"/>
        <end position="106"/>
    </location>
</feature>
<dbReference type="GO" id="GO:0042742">
    <property type="term" value="P:defense response to bacterium"/>
    <property type="evidence" value="ECO:0007669"/>
    <property type="project" value="UniProtKB-ARBA"/>
</dbReference>
<dbReference type="SUPFAM" id="SSF52058">
    <property type="entry name" value="L domain-like"/>
    <property type="match status" value="1"/>
</dbReference>
<dbReference type="InterPro" id="IPR032675">
    <property type="entry name" value="LRR_dom_sf"/>
</dbReference>
<dbReference type="EnsemblPlants" id="LPERR10G00940.1">
    <property type="protein sequence ID" value="LPERR10G00940.1"/>
    <property type="gene ID" value="LPERR10G00940"/>
</dbReference>
<dbReference type="Gene3D" id="1.10.8.430">
    <property type="entry name" value="Helical domain of apoptotic protease-activating factors"/>
    <property type="match status" value="1"/>
</dbReference>
<dbReference type="eggNOG" id="KOG4658">
    <property type="taxonomic scope" value="Eukaryota"/>
</dbReference>
<evidence type="ECO:0000313" key="6">
    <source>
        <dbReference type="EnsemblPlants" id="LPERR10G00940.1"/>
    </source>
</evidence>
<dbReference type="HOGENOM" id="CLU_000837_25_3_1"/>
<evidence type="ECO:0000313" key="7">
    <source>
        <dbReference type="Proteomes" id="UP000032180"/>
    </source>
</evidence>
<dbReference type="InterPro" id="IPR002182">
    <property type="entry name" value="NB-ARC"/>
</dbReference>
<keyword evidence="2" id="KW-0611">Plant defense</keyword>
<evidence type="ECO:0000259" key="5">
    <source>
        <dbReference type="Pfam" id="PF23598"/>
    </source>
</evidence>
<accession>A0A0D9XHH9</accession>
<dbReference type="InterPro" id="IPR042197">
    <property type="entry name" value="Apaf_helical"/>
</dbReference>
<dbReference type="InterPro" id="IPR055414">
    <property type="entry name" value="LRR_R13L4/SHOC2-like"/>
</dbReference>
<feature type="domain" description="Disease resistance protein winged helix" evidence="4">
    <location>
        <begin position="193"/>
        <end position="263"/>
    </location>
</feature>
<evidence type="ECO:0000259" key="3">
    <source>
        <dbReference type="Pfam" id="PF00931"/>
    </source>
</evidence>
<dbReference type="InterPro" id="IPR044974">
    <property type="entry name" value="Disease_R_plants"/>
</dbReference>
<name>A0A0D9XHH9_9ORYZ</name>
<keyword evidence="1" id="KW-0677">Repeat</keyword>
<reference evidence="6 7" key="1">
    <citation type="submission" date="2012-08" db="EMBL/GenBank/DDBJ databases">
        <title>Oryza genome evolution.</title>
        <authorList>
            <person name="Wing R.A."/>
        </authorList>
    </citation>
    <scope>NUCLEOTIDE SEQUENCE</scope>
</reference>
<dbReference type="InterPro" id="IPR036388">
    <property type="entry name" value="WH-like_DNA-bd_sf"/>
</dbReference>
<keyword evidence="7" id="KW-1185">Reference proteome</keyword>
<dbReference type="PANTHER" id="PTHR23155:SF1005">
    <property type="entry name" value="OS07G0197300 PROTEIN"/>
    <property type="match status" value="1"/>
</dbReference>
<dbReference type="Pfam" id="PF23559">
    <property type="entry name" value="WHD_DRP"/>
    <property type="match status" value="1"/>
</dbReference>
<dbReference type="InterPro" id="IPR058922">
    <property type="entry name" value="WHD_DRP"/>
</dbReference>
<dbReference type="AlphaFoldDB" id="A0A0D9XHH9"/>
<dbReference type="SUPFAM" id="SSF52540">
    <property type="entry name" value="P-loop containing nucleoside triphosphate hydrolases"/>
    <property type="match status" value="1"/>
</dbReference>
<dbReference type="InterPro" id="IPR027417">
    <property type="entry name" value="P-loop_NTPase"/>
</dbReference>
<dbReference type="GO" id="GO:0043531">
    <property type="term" value="F:ADP binding"/>
    <property type="evidence" value="ECO:0007669"/>
    <property type="project" value="InterPro"/>
</dbReference>